<feature type="region of interest" description="Disordered" evidence="9">
    <location>
        <begin position="201"/>
        <end position="220"/>
    </location>
</feature>
<evidence type="ECO:0000256" key="9">
    <source>
        <dbReference type="SAM" id="MobiDB-lite"/>
    </source>
</evidence>
<dbReference type="RefSeq" id="XP_016254399.1">
    <property type="nucleotide sequence ID" value="XM_016387471.1"/>
</dbReference>
<feature type="compositionally biased region" description="Basic and acidic residues" evidence="9">
    <location>
        <begin position="259"/>
        <end position="272"/>
    </location>
</feature>
<feature type="short sequence motif" description="GXGXXG" evidence="8">
    <location>
        <begin position="776"/>
        <end position="781"/>
    </location>
</feature>
<keyword evidence="6 8" id="KW-0443">Lipid metabolism</keyword>
<keyword evidence="4" id="KW-0862">Zinc</keyword>
<evidence type="ECO:0000313" key="12">
    <source>
        <dbReference type="EMBL" id="KIW34183.1"/>
    </source>
</evidence>
<dbReference type="GeneID" id="27340172"/>
<feature type="short sequence motif" description="GXSXG" evidence="8">
    <location>
        <begin position="815"/>
        <end position="819"/>
    </location>
</feature>
<evidence type="ECO:0000256" key="3">
    <source>
        <dbReference type="ARBA" id="ARBA00022801"/>
    </source>
</evidence>
<keyword evidence="3 8" id="KW-0378">Hydrolase</keyword>
<evidence type="ECO:0008006" key="14">
    <source>
        <dbReference type="Google" id="ProtNLM"/>
    </source>
</evidence>
<feature type="active site" description="Nucleophile" evidence="8">
    <location>
        <position position="817"/>
    </location>
</feature>
<feature type="region of interest" description="Disordered" evidence="9">
    <location>
        <begin position="1019"/>
        <end position="1043"/>
    </location>
</feature>
<feature type="active site" description="Proton acceptor" evidence="8">
    <location>
        <position position="970"/>
    </location>
</feature>
<dbReference type="PROSITE" id="PS51635">
    <property type="entry name" value="PNPLA"/>
    <property type="match status" value="1"/>
</dbReference>
<feature type="compositionally biased region" description="Polar residues" evidence="9">
    <location>
        <begin position="1313"/>
        <end position="1334"/>
    </location>
</feature>
<dbReference type="GO" id="GO:0019369">
    <property type="term" value="P:arachidonate metabolic process"/>
    <property type="evidence" value="ECO:0007669"/>
    <property type="project" value="TreeGrafter"/>
</dbReference>
<dbReference type="Pfam" id="PF01734">
    <property type="entry name" value="Patatin"/>
    <property type="match status" value="1"/>
</dbReference>
<dbReference type="InterPro" id="IPR002641">
    <property type="entry name" value="PNPLA_dom"/>
</dbReference>
<dbReference type="InterPro" id="IPR017907">
    <property type="entry name" value="Znf_RING_CS"/>
</dbReference>
<dbReference type="PROSITE" id="PS00518">
    <property type="entry name" value="ZF_RING_1"/>
    <property type="match status" value="1"/>
</dbReference>
<reference evidence="12 13" key="1">
    <citation type="submission" date="2015-01" db="EMBL/GenBank/DDBJ databases">
        <title>The Genome Sequence of Cladophialophora immunda CBS83496.</title>
        <authorList>
            <consortium name="The Broad Institute Genomics Platform"/>
            <person name="Cuomo C."/>
            <person name="de Hoog S."/>
            <person name="Gorbushina A."/>
            <person name="Stielow B."/>
            <person name="Teixiera M."/>
            <person name="Abouelleil A."/>
            <person name="Chapman S.B."/>
            <person name="Priest M."/>
            <person name="Young S.K."/>
            <person name="Wortman J."/>
            <person name="Nusbaum C."/>
            <person name="Birren B."/>
        </authorList>
    </citation>
    <scope>NUCLEOTIDE SEQUENCE [LARGE SCALE GENOMIC DNA]</scope>
    <source>
        <strain evidence="12 13">CBS 83496</strain>
    </source>
</reference>
<evidence type="ECO:0000256" key="8">
    <source>
        <dbReference type="PROSITE-ProRule" id="PRU01161"/>
    </source>
</evidence>
<proteinExistence type="predicted"/>
<dbReference type="STRING" id="569365.A0A0D2CSM7"/>
<dbReference type="SUPFAM" id="SSF52151">
    <property type="entry name" value="FabD/lysophospholipase-like"/>
    <property type="match status" value="1"/>
</dbReference>
<dbReference type="GO" id="GO:0046486">
    <property type="term" value="P:glycerolipid metabolic process"/>
    <property type="evidence" value="ECO:0007669"/>
    <property type="project" value="UniProtKB-ARBA"/>
</dbReference>
<accession>A0A0D2CSM7</accession>
<evidence type="ECO:0000256" key="2">
    <source>
        <dbReference type="ARBA" id="ARBA00022771"/>
    </source>
</evidence>
<feature type="region of interest" description="Disordered" evidence="9">
    <location>
        <begin position="257"/>
        <end position="281"/>
    </location>
</feature>
<name>A0A0D2CSM7_9EURO</name>
<keyword evidence="5 8" id="KW-0442">Lipid degradation</keyword>
<dbReference type="HOGENOM" id="CLU_003059_2_1_1"/>
<dbReference type="Proteomes" id="UP000054466">
    <property type="component" value="Unassembled WGS sequence"/>
</dbReference>
<sequence>MFEFSPSPPFLEQKPYLPVSHDRSGLSSPPSADPRTPTHLLIVLAMANGDVCADCERAHVRVWLCSACSGISFCDECWPRQAAHKAKTTNLGNRAHAKEDKATIMMIRSILEPPMDPQEIRNLHDKDQDSRWFGVVKSSDGRKSEFHDFGRYAQLMLDSRPLGGAARYPKLVSFIGDTYAGKSTIVKALVSHGGLVSTEADRSSFHTPVPGSRANEGTATSEGVHLYADPEHLEVAMPILYADCEGLNAGEKVPFAVEESSHSRRTTKESSGPRKMRKRMPGRSVPIEWTKANDPVKGTREYAVTNLYPRFLYTFSDAIVFVQRNPNQLHITYKYLVDWAKRSVEKSLNQPILPSAIVVLNAVEVAGKEERWTIEDATKSFFRDVESITTTEHDLKELARSFAPEGDRPSLSARELLECYYRSIRVIRIPAKSSETYNLINNQILQLREEIVSVCQTAHYEKSIKRRLANADDLQQYLQAGFEHFANDIETPFDFRMVSTRNKLIAHDFGDHILTLARTIHESTRHELLQPKMLLGGLCSLIASCILLDYVRNNLQGPVIDYFPKDYAPFCRTALHMFCNDVMPCEYTSKKIPHCFNVKSAHDKGHQNEKGKREIGVYKSSLMASSYEKVWLKKIEDKLKSLNSTFIQQLSSRYPLHKQSRTDLSGDDEGSISTDMKVVSRLHEEKLAEFFSSQIKSSRDFISCLSCFRCLMATPEHALECGHILCDSCIREHGEEQDDLITLVGSCPLHGGKRSMNWEIAKKPEFAGLRILCLDGGGIRGIVELEILAAIENCINNYHSTPGIQIQQLFDLIVGTSTGGIVALGLVAAQWPVSECTRRFRSLCKTAFSEREFADTVFEKLATLNHGSKYRTTPLHRVLQESFGDDLLFGGKSNAARYATKVAVVSTSGTGNRALIMANYNRQQASDPGYTLETARAPSEAFHVWEAAAATSAAPSYFKPFVRRGRTYLDGAINHNNPVIIAKRERRLLWPDVESRHPDIFLSLGTGQHATEMSRKLERLSGHSREDHLRRKQQKEAPRDSRKRYRAVKGIKNYFSVLVDKIDNILDTEWSWHEFYRDTVGEQWATEFASHYFRINPDLKQKPPPLDAKHEVDNLRGRVHKLLRQPPLSREVTEIANALVASTFYFKKDESHVYGDKKNRAFVCTGHIRCKLAHQDQSIKTLAEFLQNHIIGDFVPSFVAKKRLTSSEEFTIFDLDKKFLDDMYTRKVFKGTYHAEIELRDREESVYILLRLRQPNSKPNKVHTCDYPISGFPRKFIVEHERNASRMQKRVQELARRREAASEAAASLPLSPTIQPSPSRSSYNITRVPTTESLTDSDPEYDDGLLSEQVLKEYEAWSVPD</sequence>
<evidence type="ECO:0000313" key="13">
    <source>
        <dbReference type="Proteomes" id="UP000054466"/>
    </source>
</evidence>
<dbReference type="GO" id="GO:0047499">
    <property type="term" value="F:calcium-independent phospholipase A2 activity"/>
    <property type="evidence" value="ECO:0007669"/>
    <property type="project" value="TreeGrafter"/>
</dbReference>
<dbReference type="Gene3D" id="3.40.1090.10">
    <property type="entry name" value="Cytosolic phospholipase A2 catalytic domain"/>
    <property type="match status" value="1"/>
</dbReference>
<dbReference type="OrthoDB" id="194358at2759"/>
<keyword evidence="13" id="KW-1185">Reference proteome</keyword>
<dbReference type="InterPro" id="IPR001841">
    <property type="entry name" value="Znf_RING"/>
</dbReference>
<feature type="compositionally biased region" description="Low complexity" evidence="9">
    <location>
        <begin position="1302"/>
        <end position="1312"/>
    </location>
</feature>
<evidence type="ECO:0000256" key="5">
    <source>
        <dbReference type="ARBA" id="ARBA00022963"/>
    </source>
</evidence>
<feature type="region of interest" description="Disordered" evidence="9">
    <location>
        <begin position="1"/>
        <end position="33"/>
    </location>
</feature>
<dbReference type="GO" id="GO:0008270">
    <property type="term" value="F:zinc ion binding"/>
    <property type="evidence" value="ECO:0007669"/>
    <property type="project" value="UniProtKB-KW"/>
</dbReference>
<evidence type="ECO:0000256" key="7">
    <source>
        <dbReference type="PROSITE-ProRule" id="PRU00175"/>
    </source>
</evidence>
<feature type="domain" description="RING-type" evidence="10">
    <location>
        <begin position="704"/>
        <end position="750"/>
    </location>
</feature>
<evidence type="ECO:0000256" key="6">
    <source>
        <dbReference type="ARBA" id="ARBA00023098"/>
    </source>
</evidence>
<protein>
    <recommendedName>
        <fullName evidence="14">PNPLA domain-containing protein</fullName>
    </recommendedName>
</protein>
<evidence type="ECO:0000256" key="1">
    <source>
        <dbReference type="ARBA" id="ARBA00022723"/>
    </source>
</evidence>
<dbReference type="PROSITE" id="PS50089">
    <property type="entry name" value="ZF_RING_2"/>
    <property type="match status" value="1"/>
</dbReference>
<dbReference type="PANTHER" id="PTHR24185:SF1">
    <property type="entry name" value="CALCIUM-INDEPENDENT PHOSPHOLIPASE A2-GAMMA"/>
    <property type="match status" value="1"/>
</dbReference>
<evidence type="ECO:0000259" key="10">
    <source>
        <dbReference type="PROSITE" id="PS50089"/>
    </source>
</evidence>
<feature type="region of interest" description="Disordered" evidence="9">
    <location>
        <begin position="1302"/>
        <end position="1342"/>
    </location>
</feature>
<evidence type="ECO:0000259" key="11">
    <source>
        <dbReference type="PROSITE" id="PS51635"/>
    </source>
</evidence>
<keyword evidence="1" id="KW-0479">Metal-binding</keyword>
<feature type="short sequence motif" description="DGA/G" evidence="8">
    <location>
        <begin position="970"/>
        <end position="972"/>
    </location>
</feature>
<feature type="compositionally biased region" description="Basic and acidic residues" evidence="9">
    <location>
        <begin position="1019"/>
        <end position="1040"/>
    </location>
</feature>
<dbReference type="InterPro" id="IPR016035">
    <property type="entry name" value="Acyl_Trfase/lysoPLipase"/>
</dbReference>
<gene>
    <name evidence="12" type="ORF">PV07_00978</name>
</gene>
<feature type="domain" description="PNPLA" evidence="11">
    <location>
        <begin position="772"/>
        <end position="983"/>
    </location>
</feature>
<evidence type="ECO:0000256" key="4">
    <source>
        <dbReference type="ARBA" id="ARBA00022833"/>
    </source>
</evidence>
<dbReference type="VEuPathDB" id="FungiDB:PV07_00978"/>
<dbReference type="GO" id="GO:0016042">
    <property type="term" value="P:lipid catabolic process"/>
    <property type="evidence" value="ECO:0007669"/>
    <property type="project" value="UniProtKB-UniRule"/>
</dbReference>
<dbReference type="PANTHER" id="PTHR24185">
    <property type="entry name" value="CALCIUM-INDEPENDENT PHOSPHOLIPASE A2-GAMMA"/>
    <property type="match status" value="1"/>
</dbReference>
<organism evidence="12 13">
    <name type="scientific">Cladophialophora immunda</name>
    <dbReference type="NCBI Taxonomy" id="569365"/>
    <lineage>
        <taxon>Eukaryota</taxon>
        <taxon>Fungi</taxon>
        <taxon>Dikarya</taxon>
        <taxon>Ascomycota</taxon>
        <taxon>Pezizomycotina</taxon>
        <taxon>Eurotiomycetes</taxon>
        <taxon>Chaetothyriomycetidae</taxon>
        <taxon>Chaetothyriales</taxon>
        <taxon>Herpotrichiellaceae</taxon>
        <taxon>Cladophialophora</taxon>
    </lineage>
</organism>
<dbReference type="EMBL" id="KN847040">
    <property type="protein sequence ID" value="KIW34183.1"/>
    <property type="molecule type" value="Genomic_DNA"/>
</dbReference>
<keyword evidence="2 7" id="KW-0863">Zinc-finger</keyword>
<dbReference type="GO" id="GO:0016020">
    <property type="term" value="C:membrane"/>
    <property type="evidence" value="ECO:0007669"/>
    <property type="project" value="TreeGrafter"/>
</dbReference>